<dbReference type="EMBL" id="JAGDFM010000276">
    <property type="protein sequence ID" value="KAG7380805.1"/>
    <property type="molecule type" value="Genomic_DNA"/>
</dbReference>
<dbReference type="InterPro" id="IPR002110">
    <property type="entry name" value="Ankyrin_rpt"/>
</dbReference>
<evidence type="ECO:0000313" key="1">
    <source>
        <dbReference type="EMBL" id="KAG7380805.1"/>
    </source>
</evidence>
<keyword evidence="2" id="KW-1185">Reference proteome</keyword>
<name>A0A8T1VHV5_9STRA</name>
<accession>A0A8T1VHV5</accession>
<proteinExistence type="predicted"/>
<dbReference type="OrthoDB" id="126566at2759"/>
<reference evidence="1" key="1">
    <citation type="submission" date="2021-02" db="EMBL/GenBank/DDBJ databases">
        <authorList>
            <person name="Palmer J.M."/>
        </authorList>
    </citation>
    <scope>NUCLEOTIDE SEQUENCE</scope>
    <source>
        <strain evidence="1">SCRP734</strain>
    </source>
</reference>
<evidence type="ECO:0008006" key="3">
    <source>
        <dbReference type="Google" id="ProtNLM"/>
    </source>
</evidence>
<comment type="caution">
    <text evidence="1">The sequence shown here is derived from an EMBL/GenBank/DDBJ whole genome shotgun (WGS) entry which is preliminary data.</text>
</comment>
<dbReference type="Proteomes" id="UP000694044">
    <property type="component" value="Unassembled WGS sequence"/>
</dbReference>
<dbReference type="PANTHER" id="PTHR46586">
    <property type="entry name" value="ANKYRIN REPEAT-CONTAINING PROTEIN"/>
    <property type="match status" value="1"/>
</dbReference>
<evidence type="ECO:0000313" key="2">
    <source>
        <dbReference type="Proteomes" id="UP000694044"/>
    </source>
</evidence>
<dbReference type="AlphaFoldDB" id="A0A8T1VHV5"/>
<dbReference type="PANTHER" id="PTHR46586:SF3">
    <property type="entry name" value="ANKYRIN REPEAT-CONTAINING PROTEIN"/>
    <property type="match status" value="1"/>
</dbReference>
<gene>
    <name evidence="1" type="ORF">PHYPSEUDO_006765</name>
</gene>
<dbReference type="Pfam" id="PF13637">
    <property type="entry name" value="Ank_4"/>
    <property type="match status" value="1"/>
</dbReference>
<organism evidence="1 2">
    <name type="scientific">Phytophthora pseudosyringae</name>
    <dbReference type="NCBI Taxonomy" id="221518"/>
    <lineage>
        <taxon>Eukaryota</taxon>
        <taxon>Sar</taxon>
        <taxon>Stramenopiles</taxon>
        <taxon>Oomycota</taxon>
        <taxon>Peronosporomycetes</taxon>
        <taxon>Peronosporales</taxon>
        <taxon>Peronosporaceae</taxon>
        <taxon>Phytophthora</taxon>
    </lineage>
</organism>
<protein>
    <recommendedName>
        <fullName evidence="3">Ankyrin repeat protein</fullName>
    </recommendedName>
</protein>
<sequence>MPGREHQAAVSVLRRLPSLSALPHLVSIVSDFFGPAPTLSLSRACATGSIELLEFIWDSSPTSRHQTEFWSLCNYLRSDPHYHQWEFGESLEVAAASGNLGVVEWLFAHFSGCVVPVQVVEAAAKNGHENVLDFLVEHDAGEECVIREGVTLDPPSKRITVPQMPADWTGPGNAVTWGGRAMLYAVQNNHLDTAIWMYEHPFHSGYRTDPNELDRIVDAALSNGFVELVAKILSRDNWHNWPVVYDRLCPDPERIETLMKEGFYLVEQDAANRAILTLARTGRLDLMQRMDQLDSPEPANALARILYWKDALGEACKRGGLPMLKWMVEHPTGNAVLKSLNPNDAHAGLLGLVAEQDSLEVLKYLHGQGITDPFGDALVHMVRMGKLDFVRWMVEHITYTHAASVNAVFMAAAMSGKLEVLQFLMAVDPSTVPRSEGCTATAFDNAMSFGHLRCAFWLAKLFPEYVPVGDNLPMHVGSKFEMLLFVHGHFPVLFSPLFVELHRALHSNMLRRTALFTFYTGWKISLTTTAKPPKWWMSK</sequence>
<dbReference type="InterPro" id="IPR052050">
    <property type="entry name" value="SecEffector_AnkRepeat"/>
</dbReference>